<gene>
    <name evidence="2" type="ORF">D3Y57_18745</name>
</gene>
<feature type="signal peptide" evidence="1">
    <location>
        <begin position="1"/>
        <end position="23"/>
    </location>
</feature>
<evidence type="ECO:0000256" key="1">
    <source>
        <dbReference type="SAM" id="SignalP"/>
    </source>
</evidence>
<organism evidence="2 3">
    <name type="scientific">Sphingomonas paeninsulae</name>
    <dbReference type="NCBI Taxonomy" id="2319844"/>
    <lineage>
        <taxon>Bacteria</taxon>
        <taxon>Pseudomonadati</taxon>
        <taxon>Pseudomonadota</taxon>
        <taxon>Alphaproteobacteria</taxon>
        <taxon>Sphingomonadales</taxon>
        <taxon>Sphingomonadaceae</taxon>
        <taxon>Sphingomonas</taxon>
    </lineage>
</organism>
<keyword evidence="1" id="KW-0732">Signal</keyword>
<dbReference type="EMBL" id="CP032829">
    <property type="protein sequence ID" value="AYJ87583.1"/>
    <property type="molecule type" value="Genomic_DNA"/>
</dbReference>
<evidence type="ECO:0000313" key="2">
    <source>
        <dbReference type="EMBL" id="AYJ87583.1"/>
    </source>
</evidence>
<keyword evidence="3" id="KW-1185">Reference proteome</keyword>
<evidence type="ECO:0008006" key="4">
    <source>
        <dbReference type="Google" id="ProtNLM"/>
    </source>
</evidence>
<feature type="chain" id="PRO_5019819201" description="Secreted protein" evidence="1">
    <location>
        <begin position="24"/>
        <end position="123"/>
    </location>
</feature>
<protein>
    <recommendedName>
        <fullName evidence="4">Secreted protein</fullName>
    </recommendedName>
</protein>
<dbReference type="Proteomes" id="UP000276254">
    <property type="component" value="Chromosome"/>
</dbReference>
<dbReference type="OrthoDB" id="8592692at2"/>
<proteinExistence type="predicted"/>
<sequence>MNYKSSMNILFLAVGLFATVPMAAQTRMTAAEKASCVATSGRLGVVGMLRNEICVRKMKDAGKHCVDGAQCEAGQCEAVKDGNGLMPQYGKKAAGICAPTNEGPFGCRLTVSRSKANLAICVD</sequence>
<reference evidence="2 3" key="1">
    <citation type="submission" date="2018-09" db="EMBL/GenBank/DDBJ databases">
        <title>Sphingomonas peninsula sp. nov., isolated from fildes peninsula, Antarctic soil.</title>
        <authorList>
            <person name="Yingchao G."/>
        </authorList>
    </citation>
    <scope>NUCLEOTIDE SEQUENCE [LARGE SCALE GENOMIC DNA]</scope>
    <source>
        <strain evidence="2 3">YZ-8</strain>
    </source>
</reference>
<dbReference type="KEGG" id="spha:D3Y57_18745"/>
<dbReference type="AlphaFoldDB" id="A0A494TKL7"/>
<name>A0A494TKL7_SPHPE</name>
<accession>A0A494TKL7</accession>
<evidence type="ECO:0000313" key="3">
    <source>
        <dbReference type="Proteomes" id="UP000276254"/>
    </source>
</evidence>